<gene>
    <name evidence="2" type="ORF">Q9R08_03715</name>
</gene>
<organism evidence="2 3">
    <name type="scientific">Microbacterium psychrotolerans</name>
    <dbReference type="NCBI Taxonomy" id="3068321"/>
    <lineage>
        <taxon>Bacteria</taxon>
        <taxon>Bacillati</taxon>
        <taxon>Actinomycetota</taxon>
        <taxon>Actinomycetes</taxon>
        <taxon>Micrococcales</taxon>
        <taxon>Microbacteriaceae</taxon>
        <taxon>Microbacterium</taxon>
    </lineage>
</organism>
<dbReference type="Pfam" id="PF01869">
    <property type="entry name" value="BcrAD_BadFG"/>
    <property type="match status" value="1"/>
</dbReference>
<feature type="domain" description="ATPase BadF/BadG/BcrA/BcrD type" evidence="1">
    <location>
        <begin position="17"/>
        <end position="291"/>
    </location>
</feature>
<name>A0ABU0YZV7_9MICO</name>
<dbReference type="PANTHER" id="PTHR43190">
    <property type="entry name" value="N-ACETYL-D-GLUCOSAMINE KINASE"/>
    <property type="match status" value="1"/>
</dbReference>
<protein>
    <submittedName>
        <fullName evidence="2">BadF/BadG/BcrA/BcrD ATPase family protein</fullName>
    </submittedName>
</protein>
<sequence length="327" mass="34116">MTLPVLDSDASIADHVIGVDIGGTKTHLRAAPADGRSDRPSRDIVVPSSSWRTSLGDFRADGVGLRRLLLDQLGEAALRTPIAVGAHGCDNTEQCRELERELRRHFSVPVLVVNDSELMAPAMDVTSAIGVVVGTGSIATSRTPGGELLTAGGWGWLLGDEGSAPALVREATRAVLSHLDRGDRADALGERLLACFSAVDGAELALTATQVASAEGWGQHAAEVFTAADEGSAIAQLVVANAGERIGGLIDKLLRRGVNADSVVAGGSVIEKQPLLQRALRTALARTRPGLHLHILDRAPVTGAIALARRLADQATINPLRTESSTS</sequence>
<evidence type="ECO:0000313" key="3">
    <source>
        <dbReference type="Proteomes" id="UP001235133"/>
    </source>
</evidence>
<dbReference type="Gene3D" id="3.30.420.40">
    <property type="match status" value="2"/>
</dbReference>
<dbReference type="PANTHER" id="PTHR43190:SF3">
    <property type="entry name" value="N-ACETYL-D-GLUCOSAMINE KINASE"/>
    <property type="match status" value="1"/>
</dbReference>
<proteinExistence type="predicted"/>
<dbReference type="RefSeq" id="WP_308866475.1">
    <property type="nucleotide sequence ID" value="NZ_JAVFWO010000001.1"/>
</dbReference>
<evidence type="ECO:0000313" key="2">
    <source>
        <dbReference type="EMBL" id="MDQ7877076.1"/>
    </source>
</evidence>
<accession>A0ABU0YZV7</accession>
<evidence type="ECO:0000259" key="1">
    <source>
        <dbReference type="Pfam" id="PF01869"/>
    </source>
</evidence>
<dbReference type="SUPFAM" id="SSF53067">
    <property type="entry name" value="Actin-like ATPase domain"/>
    <property type="match status" value="2"/>
</dbReference>
<dbReference type="InterPro" id="IPR052519">
    <property type="entry name" value="Euk-type_GlcNAc_Kinase"/>
</dbReference>
<dbReference type="Proteomes" id="UP001235133">
    <property type="component" value="Unassembled WGS sequence"/>
</dbReference>
<reference evidence="2 3" key="1">
    <citation type="submission" date="2023-08" db="EMBL/GenBank/DDBJ databases">
        <title>Microbacterium psychrotolerans sp. nov., a psychrotolerant bacterium isolated from soil in Heilongjiang Province, China.</title>
        <authorList>
            <person name="An P."/>
            <person name="Zhao D."/>
            <person name="Xiang H."/>
        </authorList>
    </citation>
    <scope>NUCLEOTIDE SEQUENCE [LARGE SCALE GENOMIC DNA]</scope>
    <source>
        <strain evidence="2 3">QXD-8</strain>
    </source>
</reference>
<dbReference type="InterPro" id="IPR002731">
    <property type="entry name" value="ATPase_BadF"/>
</dbReference>
<comment type="caution">
    <text evidence="2">The sequence shown here is derived from an EMBL/GenBank/DDBJ whole genome shotgun (WGS) entry which is preliminary data.</text>
</comment>
<keyword evidence="3" id="KW-1185">Reference proteome</keyword>
<dbReference type="EMBL" id="JAVFWO010000001">
    <property type="protein sequence ID" value="MDQ7877076.1"/>
    <property type="molecule type" value="Genomic_DNA"/>
</dbReference>
<dbReference type="InterPro" id="IPR043129">
    <property type="entry name" value="ATPase_NBD"/>
</dbReference>